<keyword evidence="3" id="KW-0067">ATP-binding</keyword>
<dbReference type="Proteomes" id="UP000008311">
    <property type="component" value="Unassembled WGS sequence"/>
</dbReference>
<gene>
    <name evidence="7" type="ORF">RCOM_1575580</name>
</gene>
<evidence type="ECO:0000313" key="7">
    <source>
        <dbReference type="EMBL" id="EEF48795.1"/>
    </source>
</evidence>
<dbReference type="GO" id="GO:0006418">
    <property type="term" value="P:tRNA aminoacylation for protein translation"/>
    <property type="evidence" value="ECO:0007669"/>
    <property type="project" value="InterPro"/>
</dbReference>
<dbReference type="InParanoid" id="B9RI23"/>
<keyword evidence="2" id="KW-0547">Nucleotide-binding</keyword>
<keyword evidence="1 7" id="KW-0436">Ligase</keyword>
<dbReference type="InterPro" id="IPR014729">
    <property type="entry name" value="Rossmann-like_a/b/a_fold"/>
</dbReference>
<evidence type="ECO:0000256" key="4">
    <source>
        <dbReference type="ARBA" id="ARBA00022917"/>
    </source>
</evidence>
<evidence type="ECO:0000259" key="6">
    <source>
        <dbReference type="Pfam" id="PF00133"/>
    </source>
</evidence>
<dbReference type="InterPro" id="IPR023586">
    <property type="entry name" value="Ile-tRNA-ligase_type2"/>
</dbReference>
<dbReference type="Pfam" id="PF00133">
    <property type="entry name" value="tRNA-synt_1"/>
    <property type="match status" value="1"/>
</dbReference>
<dbReference type="PANTHER" id="PTHR42780">
    <property type="entry name" value="SOLEUCYL-TRNA SYNTHETASE"/>
    <property type="match status" value="1"/>
</dbReference>
<dbReference type="eggNOG" id="KOG0434">
    <property type="taxonomic scope" value="Eukaryota"/>
</dbReference>
<name>B9RI23_RICCO</name>
<dbReference type="Gene3D" id="3.40.50.620">
    <property type="entry name" value="HUPs"/>
    <property type="match status" value="1"/>
</dbReference>
<dbReference type="InterPro" id="IPR002300">
    <property type="entry name" value="aa-tRNA-synth_Ia"/>
</dbReference>
<feature type="domain" description="Aminoacyl-tRNA synthetase class Ia" evidence="6">
    <location>
        <begin position="1"/>
        <end position="87"/>
    </location>
</feature>
<dbReference type="STRING" id="3988.B9RI23"/>
<dbReference type="GO" id="GO:0005524">
    <property type="term" value="F:ATP binding"/>
    <property type="evidence" value="ECO:0007669"/>
    <property type="project" value="UniProtKB-KW"/>
</dbReference>
<dbReference type="GO" id="GO:0004822">
    <property type="term" value="F:isoleucine-tRNA ligase activity"/>
    <property type="evidence" value="ECO:0007669"/>
    <property type="project" value="UniProtKB-EC"/>
</dbReference>
<proteinExistence type="predicted"/>
<dbReference type="SUPFAM" id="SSF52374">
    <property type="entry name" value="Nucleotidylyl transferase"/>
    <property type="match status" value="1"/>
</dbReference>
<protein>
    <submittedName>
        <fullName evidence="7">Isoleucyl tRNA synthetase, putative</fullName>
        <ecNumber evidence="7">6.1.1.5</ecNumber>
    </submittedName>
</protein>
<organism evidence="7 8">
    <name type="scientific">Ricinus communis</name>
    <name type="common">Castor bean</name>
    <dbReference type="NCBI Taxonomy" id="3988"/>
    <lineage>
        <taxon>Eukaryota</taxon>
        <taxon>Viridiplantae</taxon>
        <taxon>Streptophyta</taxon>
        <taxon>Embryophyta</taxon>
        <taxon>Tracheophyta</taxon>
        <taxon>Spermatophyta</taxon>
        <taxon>Magnoliopsida</taxon>
        <taxon>eudicotyledons</taxon>
        <taxon>Gunneridae</taxon>
        <taxon>Pentapetalae</taxon>
        <taxon>rosids</taxon>
        <taxon>fabids</taxon>
        <taxon>Malpighiales</taxon>
        <taxon>Euphorbiaceae</taxon>
        <taxon>Acalyphoideae</taxon>
        <taxon>Acalypheae</taxon>
        <taxon>Ricinus</taxon>
    </lineage>
</organism>
<evidence type="ECO:0000256" key="3">
    <source>
        <dbReference type="ARBA" id="ARBA00022840"/>
    </source>
</evidence>
<evidence type="ECO:0000256" key="2">
    <source>
        <dbReference type="ARBA" id="ARBA00022741"/>
    </source>
</evidence>
<keyword evidence="8" id="KW-1185">Reference proteome</keyword>
<dbReference type="EC" id="6.1.1.5" evidence="7"/>
<dbReference type="AlphaFoldDB" id="B9RI23"/>
<evidence type="ECO:0000313" key="8">
    <source>
        <dbReference type="Proteomes" id="UP000008311"/>
    </source>
</evidence>
<evidence type="ECO:0000256" key="1">
    <source>
        <dbReference type="ARBA" id="ARBA00022598"/>
    </source>
</evidence>
<accession>B9RI23</accession>
<dbReference type="EMBL" id="EQ973781">
    <property type="protein sequence ID" value="EEF48795.1"/>
    <property type="molecule type" value="Genomic_DNA"/>
</dbReference>
<dbReference type="PANTHER" id="PTHR42780:SF1">
    <property type="entry name" value="ISOLEUCINE--TRNA LIGASE, CYTOPLASMIC"/>
    <property type="match status" value="1"/>
</dbReference>
<evidence type="ECO:0000256" key="5">
    <source>
        <dbReference type="ARBA" id="ARBA00023146"/>
    </source>
</evidence>
<keyword evidence="5 7" id="KW-0030">Aminoacyl-tRNA synthetase</keyword>
<reference evidence="8" key="1">
    <citation type="journal article" date="2010" name="Nat. Biotechnol.">
        <title>Draft genome sequence of the oilseed species Ricinus communis.</title>
        <authorList>
            <person name="Chan A.P."/>
            <person name="Crabtree J."/>
            <person name="Zhao Q."/>
            <person name="Lorenzi H."/>
            <person name="Orvis J."/>
            <person name="Puiu D."/>
            <person name="Melake-Berhan A."/>
            <person name="Jones K.M."/>
            <person name="Redman J."/>
            <person name="Chen G."/>
            <person name="Cahoon E.B."/>
            <person name="Gedil M."/>
            <person name="Stanke M."/>
            <person name="Haas B.J."/>
            <person name="Wortman J.R."/>
            <person name="Fraser-Liggett C.M."/>
            <person name="Ravel J."/>
            <person name="Rabinowicz P.D."/>
        </authorList>
    </citation>
    <scope>NUCLEOTIDE SEQUENCE [LARGE SCALE GENOMIC DNA]</scope>
    <source>
        <strain evidence="8">cv. Hale</strain>
    </source>
</reference>
<sequence length="111" mass="13016">MGINKYNEACRQIVTRYVEEWEKLVGRTSRWIDFKDDYKTMDLNFMETVWWVFEQLYAKGLVYRAFKVMPCTTALRTPLSNFEADSNKKLVSDPSIAHECPGCAVFSCWVP</sequence>
<keyword evidence="4" id="KW-0648">Protein biosynthesis</keyword>